<reference evidence="10" key="1">
    <citation type="submission" date="2021-06" db="EMBL/GenBank/DDBJ databases">
        <authorList>
            <consortium name="Wellcome Sanger Institute Data Sharing"/>
        </authorList>
    </citation>
    <scope>NUCLEOTIDE SEQUENCE [LARGE SCALE GENOMIC DNA]</scope>
</reference>
<keyword evidence="6" id="KW-0694">RNA-binding</keyword>
<evidence type="ECO:0000256" key="1">
    <source>
        <dbReference type="ARBA" id="ARBA00004123"/>
    </source>
</evidence>
<feature type="compositionally biased region" description="Basic and acidic residues" evidence="7">
    <location>
        <begin position="907"/>
        <end position="920"/>
    </location>
</feature>
<feature type="compositionally biased region" description="Basic and acidic residues" evidence="7">
    <location>
        <begin position="469"/>
        <end position="494"/>
    </location>
</feature>
<feature type="region of interest" description="Disordered" evidence="7">
    <location>
        <begin position="135"/>
        <end position="162"/>
    </location>
</feature>
<evidence type="ECO:0000256" key="4">
    <source>
        <dbReference type="ARBA" id="ARBA00022833"/>
    </source>
</evidence>
<comment type="subcellular location">
    <subcellularLocation>
        <location evidence="1">Nucleus</location>
    </subcellularLocation>
</comment>
<dbReference type="SUPFAM" id="SSF54928">
    <property type="entry name" value="RNA-binding domain, RBD"/>
    <property type="match status" value="3"/>
</dbReference>
<feature type="compositionally biased region" description="Basic and acidic residues" evidence="7">
    <location>
        <begin position="334"/>
        <end position="344"/>
    </location>
</feature>
<keyword evidence="11" id="KW-1185">Reference proteome</keyword>
<dbReference type="GO" id="GO:0005634">
    <property type="term" value="C:nucleus"/>
    <property type="evidence" value="ECO:0007669"/>
    <property type="project" value="UniProtKB-SubCell"/>
</dbReference>
<keyword evidence="3" id="KW-0863">Zinc-finger</keyword>
<accession>A0A8C4SID7</accession>
<feature type="compositionally biased region" description="Basic and acidic residues" evidence="7">
    <location>
        <begin position="135"/>
        <end position="147"/>
    </location>
</feature>
<dbReference type="InterPro" id="IPR003604">
    <property type="entry name" value="Matrin/U1-like-C_Znf_C2H2"/>
</dbReference>
<dbReference type="InterPro" id="IPR000504">
    <property type="entry name" value="RRM_dom"/>
</dbReference>
<proteinExistence type="predicted"/>
<organism evidence="10 11">
    <name type="scientific">Erpetoichthys calabaricus</name>
    <name type="common">Rope fish</name>
    <name type="synonym">Calamoichthys calabaricus</name>
    <dbReference type="NCBI Taxonomy" id="27687"/>
    <lineage>
        <taxon>Eukaryota</taxon>
        <taxon>Metazoa</taxon>
        <taxon>Chordata</taxon>
        <taxon>Craniata</taxon>
        <taxon>Vertebrata</taxon>
        <taxon>Euteleostomi</taxon>
        <taxon>Actinopterygii</taxon>
        <taxon>Polypteriformes</taxon>
        <taxon>Polypteridae</taxon>
        <taxon>Erpetoichthys</taxon>
    </lineage>
</organism>
<feature type="region of interest" description="Disordered" evidence="7">
    <location>
        <begin position="202"/>
        <end position="226"/>
    </location>
</feature>
<evidence type="ECO:0000256" key="2">
    <source>
        <dbReference type="ARBA" id="ARBA00022723"/>
    </source>
</evidence>
<dbReference type="CDD" id="cd12436">
    <property type="entry name" value="RRM1_2_MATR3_like"/>
    <property type="match status" value="1"/>
</dbReference>
<dbReference type="RefSeq" id="XP_028668474.1">
    <property type="nucleotide sequence ID" value="XM_028812641.2"/>
</dbReference>
<keyword evidence="5" id="KW-0539">Nucleus</keyword>
<evidence type="ECO:0000256" key="7">
    <source>
        <dbReference type="SAM" id="MobiDB-lite"/>
    </source>
</evidence>
<name>A0A8C4SID7_ERPCA</name>
<feature type="region of interest" description="Disordered" evidence="7">
    <location>
        <begin position="564"/>
        <end position="586"/>
    </location>
</feature>
<evidence type="ECO:0000259" key="8">
    <source>
        <dbReference type="PROSITE" id="PS50102"/>
    </source>
</evidence>
<dbReference type="InterPro" id="IPR035979">
    <property type="entry name" value="RBD_domain_sf"/>
</dbReference>
<dbReference type="PANTHER" id="PTHR15592">
    <property type="entry name" value="MATRIN 3/NUCLEAR PROTEIN 220-RELATED"/>
    <property type="match status" value="1"/>
</dbReference>
<feature type="region of interest" description="Disordered" evidence="7">
    <location>
        <begin position="851"/>
        <end position="920"/>
    </location>
</feature>
<dbReference type="PROSITE" id="PS50102">
    <property type="entry name" value="RRM"/>
    <property type="match status" value="1"/>
</dbReference>
<dbReference type="PROSITE" id="PS50171">
    <property type="entry name" value="ZF_MATRIN"/>
    <property type="match status" value="1"/>
</dbReference>
<dbReference type="SMART" id="SM00451">
    <property type="entry name" value="ZnF_U1"/>
    <property type="match status" value="1"/>
</dbReference>
<dbReference type="Gene3D" id="3.30.70.330">
    <property type="match status" value="3"/>
</dbReference>
<dbReference type="GeneID" id="114660142"/>
<dbReference type="Proteomes" id="UP000694620">
    <property type="component" value="Chromosome 11"/>
</dbReference>
<sequence>MSRPISFDGGVMDMLSGLGLLNAAVNLNTTTTQASTSQSSVQMERLNLGMTSGLHMEEPSRLFSAGISRSITSYDVGNRGQMAPEFPANKSRSLSANLGISPENFADLADISKDNLSSERLTHLIMQIKARKAEKSDFTDHLTDDQSSHAIPHRGPGEDWKTVRHRRIDNYYKSPGFDDVTKRRYDPVDEIRSQTYDRLDSDEWIDGSSNNRSSEPSQAYGRLDYDQMGPKYDSLRSKVERRKGSPSLYMIEDYHGKMPCTFPHICSLCDFEVLSKKVWSRHLDGALHTESCQILLDMYPDWIPGRMPGCSLESSDSDSRLYRSSSVGFASSPSRRERINRDWSTDESSIPSSRHRPKNAPPRPQDYAVVYFSNLPPVNDAEAALKEVAECFGPVRNTLILRNGAFVEMVHCADAEMMAKYYTHNVLKIKDVRINVKLCYKYKRLRVYPVLQRSREISSRQRKSKSRSRGKERSRTQERVTRNKRDVSQKKELKANKNVGDDVKILENKVLEKQETVSENLKDKISQHTVCPDKQVAATSDQSEDVCLEETLCKSEKNETHSEVFKETELNAEPQSKEGEKTNKSKDILLKDTEVKMELTVDDTLENKDETDCVKSLSTTKPVESAIQSEEIKLEEMNVPNEEEFLDPDFPDTIEDLVTLDEVGDEEERMKHSSSRDPLRQEQGGRVVTVTHYERLNNYASGILRLAEPFGKVMNYMVLHEKKVSVLELDSTDAANKMVNHYRENEGLVCGLPVKVNLSQTYRKVKSTGRVLCLTYLPSSWYTDNEVLRLAKPFGKVICYFLLRMRGEAFLEMESWDAAFKMFQAYREKPPLLNGKILYVSLSKKYAKLSKGFKPQSPPLERDNFPKRSKRDYSESHKDSRRSKEDTTTPSGKRMCTSRSRRSPRKLSKEKEESAISKTKKDAHIVDELVESKNDSSPLMDHSDKGTVLEDIIPESVITNTSEKEDEQNEICENSEEPVGVNYVISIVGYYCKLCNLFYTNENTAKVKHCTSLTHRAKVKEAEETEALEK</sequence>
<evidence type="ECO:0000313" key="10">
    <source>
        <dbReference type="Ensembl" id="ENSECRP00000017491.1"/>
    </source>
</evidence>
<dbReference type="OrthoDB" id="10072641at2759"/>
<evidence type="ECO:0000313" key="11">
    <source>
        <dbReference type="Proteomes" id="UP000694620"/>
    </source>
</evidence>
<evidence type="ECO:0000256" key="6">
    <source>
        <dbReference type="PROSITE-ProRule" id="PRU00176"/>
    </source>
</evidence>
<feature type="domain" description="RRM" evidence="8">
    <location>
        <begin position="368"/>
        <end position="441"/>
    </location>
</feature>
<evidence type="ECO:0000256" key="5">
    <source>
        <dbReference type="ARBA" id="ARBA00023242"/>
    </source>
</evidence>
<dbReference type="GeneTree" id="ENSGT00940000153322"/>
<dbReference type="GO" id="GO:0008270">
    <property type="term" value="F:zinc ion binding"/>
    <property type="evidence" value="ECO:0007669"/>
    <property type="project" value="UniProtKB-KW"/>
</dbReference>
<reference evidence="10" key="3">
    <citation type="submission" date="2025-09" db="UniProtKB">
        <authorList>
            <consortium name="Ensembl"/>
        </authorList>
    </citation>
    <scope>IDENTIFICATION</scope>
</reference>
<feature type="region of interest" description="Disordered" evidence="7">
    <location>
        <begin position="456"/>
        <end position="494"/>
    </location>
</feature>
<evidence type="ECO:0000256" key="3">
    <source>
        <dbReference type="ARBA" id="ARBA00022771"/>
    </source>
</evidence>
<feature type="domain" description="Matrin-type" evidence="9">
    <location>
        <begin position="990"/>
        <end position="1021"/>
    </location>
</feature>
<dbReference type="RefSeq" id="XP_028668475.1">
    <property type="nucleotide sequence ID" value="XM_028812642.2"/>
</dbReference>
<feature type="compositionally biased region" description="Basic and acidic residues" evidence="7">
    <location>
        <begin position="860"/>
        <end position="887"/>
    </location>
</feature>
<evidence type="ECO:0000259" key="9">
    <source>
        <dbReference type="PROSITE" id="PS50171"/>
    </source>
</evidence>
<gene>
    <name evidence="10" type="primary">LOC114660142</name>
</gene>
<feature type="region of interest" description="Disordered" evidence="7">
    <location>
        <begin position="325"/>
        <end position="363"/>
    </location>
</feature>
<feature type="compositionally biased region" description="Polar residues" evidence="7">
    <location>
        <begin position="207"/>
        <end position="217"/>
    </location>
</feature>
<dbReference type="Ensembl" id="ENSECRT00000017833.1">
    <property type="protein sequence ID" value="ENSECRP00000017491.1"/>
    <property type="gene ID" value="ENSECRG00000011671.1"/>
</dbReference>
<protein>
    <submittedName>
        <fullName evidence="10">Matrin-3-like</fullName>
    </submittedName>
</protein>
<dbReference type="AlphaFoldDB" id="A0A8C4SID7"/>
<keyword evidence="2" id="KW-0479">Metal-binding</keyword>
<dbReference type="SMART" id="SM00360">
    <property type="entry name" value="RRM"/>
    <property type="match status" value="2"/>
</dbReference>
<dbReference type="InterPro" id="IPR012677">
    <property type="entry name" value="Nucleotide-bd_a/b_plait_sf"/>
</dbReference>
<dbReference type="InterPro" id="IPR000690">
    <property type="entry name" value="Matrin/U1-C_Znf_C2H2"/>
</dbReference>
<keyword evidence="4" id="KW-0862">Zinc</keyword>
<reference evidence="10" key="2">
    <citation type="submission" date="2025-08" db="UniProtKB">
        <authorList>
            <consortium name="Ensembl"/>
        </authorList>
    </citation>
    <scope>IDENTIFICATION</scope>
</reference>
<dbReference type="GO" id="GO:0003723">
    <property type="term" value="F:RNA binding"/>
    <property type="evidence" value="ECO:0007669"/>
    <property type="project" value="UniProtKB-UniRule"/>
</dbReference>